<organism evidence="3 4">
    <name type="scientific">Arachnia propionica</name>
    <dbReference type="NCBI Taxonomy" id="1750"/>
    <lineage>
        <taxon>Bacteria</taxon>
        <taxon>Bacillati</taxon>
        <taxon>Actinomycetota</taxon>
        <taxon>Actinomycetes</taxon>
        <taxon>Propionibacteriales</taxon>
        <taxon>Propionibacteriaceae</taxon>
        <taxon>Arachnia</taxon>
    </lineage>
</organism>
<dbReference type="Gene3D" id="3.40.190.10">
    <property type="entry name" value="Periplasmic binding protein-like II"/>
    <property type="match status" value="1"/>
</dbReference>
<feature type="domain" description="Solute-binding protein family 5" evidence="2">
    <location>
        <begin position="119"/>
        <end position="512"/>
    </location>
</feature>
<evidence type="ECO:0000313" key="3">
    <source>
        <dbReference type="EMBL" id="RRD49701.1"/>
    </source>
</evidence>
<name>A0A3P1WU44_9ACTN</name>
<dbReference type="Gene3D" id="3.10.105.10">
    <property type="entry name" value="Dipeptide-binding Protein, Domain 3"/>
    <property type="match status" value="1"/>
</dbReference>
<evidence type="ECO:0000313" key="4">
    <source>
        <dbReference type="Proteomes" id="UP000280935"/>
    </source>
</evidence>
<feature type="signal peptide" evidence="1">
    <location>
        <begin position="1"/>
        <end position="30"/>
    </location>
</feature>
<dbReference type="InterPro" id="IPR039424">
    <property type="entry name" value="SBP_5"/>
</dbReference>
<feature type="chain" id="PRO_5017941345" evidence="1">
    <location>
        <begin position="31"/>
        <end position="609"/>
    </location>
</feature>
<dbReference type="InterPro" id="IPR000914">
    <property type="entry name" value="SBP_5_dom"/>
</dbReference>
<dbReference type="AlphaFoldDB" id="A0A3P1WU44"/>
<dbReference type="EMBL" id="RQYT01000013">
    <property type="protein sequence ID" value="RRD49701.1"/>
    <property type="molecule type" value="Genomic_DNA"/>
</dbReference>
<dbReference type="PANTHER" id="PTHR30290:SF65">
    <property type="entry name" value="MONOACYL PHOSPHATIDYLINOSITOL TETRAMANNOSIDE-BINDING PROTEIN LPQW-RELATED"/>
    <property type="match status" value="1"/>
</dbReference>
<accession>A0A3P1WU44</accession>
<dbReference type="Pfam" id="PF00496">
    <property type="entry name" value="SBP_bac_5"/>
    <property type="match status" value="1"/>
</dbReference>
<evidence type="ECO:0000259" key="2">
    <source>
        <dbReference type="Pfam" id="PF00496"/>
    </source>
</evidence>
<comment type="caution">
    <text evidence="3">The sequence shown here is derived from an EMBL/GenBank/DDBJ whole genome shotgun (WGS) entry which is preliminary data.</text>
</comment>
<sequence>MKFKGSKAALAALVSGALLLGACSSGQDPADDSTRVNTSVEIASGQDACMKDVGVTETKDGQIIYSPGPGQWSGYNNLTDGTYSTYNSVVADRMASSFVYFGTDGTICEDKDFGTFEVLSEDPLEVKYTISDKAVWSDGTPVTINDYLLDWATQNPEFLVPGRASGDNPDAEAVFEHVSSSFAQEVPEGPQGEVGSKTFTLKFKGAYPDWKILLGNVMPAHVVAKQIGLEPDAFAQAIVDRDADTVKKAAEFWNKGWIFKPGELPDASLIPSMGPYQIKQGGWKGTTLTLEPNPMYWGPKPATKNLVFSYVDDAQMAQALQNGDLNVIDPQATVDTVGQLTNIGESVTVNTFPTLTWEHLDFNFRSNNVFSDAQGGIKLRQAFAHCVPRQNIVDSLIKPLDPGAQIMNAREVFPFQTEKYNDIVSASYDGRYDQVDLEKAKQLVAESGVATPIKVRIGYKAGNNRRADTVTAIQASCKEAGFEVVDAASASFFDKELKNGDFEVALYAWSGSGQIASGQNIYSTGKPQNRTDYSNAKVDEAWNVLADSLDEKVQLEQTKIIEKELWDTLFGIPLYAHPGLTAYSSNIENIRPTTTQGKTVWNGPQWQLK</sequence>
<gene>
    <name evidence="3" type="ORF">EII35_07395</name>
</gene>
<protein>
    <submittedName>
        <fullName evidence="3">ABC transporter family substrate-binding protein</fullName>
    </submittedName>
</protein>
<reference evidence="3 4" key="1">
    <citation type="submission" date="2018-11" db="EMBL/GenBank/DDBJ databases">
        <title>Genomes From Bacteria Associated with the Canine Oral Cavity: a Test Case for Automated Genome-Based Taxonomic Assignment.</title>
        <authorList>
            <person name="Coil D.A."/>
            <person name="Jospin G."/>
            <person name="Darling A.E."/>
            <person name="Wallis C."/>
            <person name="Davis I.J."/>
            <person name="Harris S."/>
            <person name="Eisen J.A."/>
            <person name="Holcombe L.J."/>
            <person name="O'Flynn C."/>
        </authorList>
    </citation>
    <scope>NUCLEOTIDE SEQUENCE [LARGE SCALE GENOMIC DNA]</scope>
    <source>
        <strain evidence="3 4">OH2822_COT-296</strain>
    </source>
</reference>
<evidence type="ECO:0000256" key="1">
    <source>
        <dbReference type="SAM" id="SignalP"/>
    </source>
</evidence>
<dbReference type="GO" id="GO:0015833">
    <property type="term" value="P:peptide transport"/>
    <property type="evidence" value="ECO:0007669"/>
    <property type="project" value="TreeGrafter"/>
</dbReference>
<proteinExistence type="predicted"/>
<dbReference type="PROSITE" id="PS51257">
    <property type="entry name" value="PROKAR_LIPOPROTEIN"/>
    <property type="match status" value="1"/>
</dbReference>
<dbReference type="PANTHER" id="PTHR30290">
    <property type="entry name" value="PERIPLASMIC BINDING COMPONENT OF ABC TRANSPORTER"/>
    <property type="match status" value="1"/>
</dbReference>
<dbReference type="OrthoDB" id="3713816at2"/>
<dbReference type="CDD" id="cd08501">
    <property type="entry name" value="PBP2_Lpqw"/>
    <property type="match status" value="1"/>
</dbReference>
<dbReference type="GO" id="GO:1904680">
    <property type="term" value="F:peptide transmembrane transporter activity"/>
    <property type="evidence" value="ECO:0007669"/>
    <property type="project" value="TreeGrafter"/>
</dbReference>
<keyword evidence="1" id="KW-0732">Signal</keyword>
<dbReference type="Proteomes" id="UP000280935">
    <property type="component" value="Unassembled WGS sequence"/>
</dbReference>
<dbReference type="SUPFAM" id="SSF53850">
    <property type="entry name" value="Periplasmic binding protein-like II"/>
    <property type="match status" value="1"/>
</dbReference>
<dbReference type="RefSeq" id="WP_125227826.1">
    <property type="nucleotide sequence ID" value="NZ_RQYT01000013.1"/>
</dbReference>